<evidence type="ECO:0000256" key="3">
    <source>
        <dbReference type="ARBA" id="ARBA00022833"/>
    </source>
</evidence>
<dbReference type="GO" id="GO:0008270">
    <property type="term" value="F:zinc ion binding"/>
    <property type="evidence" value="ECO:0007669"/>
    <property type="project" value="UniProtKB-KW"/>
</dbReference>
<reference evidence="6 7" key="1">
    <citation type="submission" date="2023-01" db="EMBL/GenBank/DDBJ databases">
        <authorList>
            <person name="Whitehead M."/>
        </authorList>
    </citation>
    <scope>NUCLEOTIDE SEQUENCE [LARGE SCALE GENOMIC DNA]</scope>
</reference>
<gene>
    <name evidence="6" type="ORF">MEUPH1_LOCUS5475</name>
</gene>
<dbReference type="CDD" id="cd15489">
    <property type="entry name" value="PHD_SF"/>
    <property type="match status" value="1"/>
</dbReference>
<dbReference type="SUPFAM" id="SSF57903">
    <property type="entry name" value="FYVE/PHD zinc finger"/>
    <property type="match status" value="1"/>
</dbReference>
<dbReference type="InterPro" id="IPR019786">
    <property type="entry name" value="Zinc_finger_PHD-type_CS"/>
</dbReference>
<name>A0AAV0W0T6_9HEMI</name>
<dbReference type="InterPro" id="IPR011011">
    <property type="entry name" value="Znf_FYVE_PHD"/>
</dbReference>
<dbReference type="PANTHER" id="PTHR37445:SF3">
    <property type="entry name" value="ZINC FINGER PHD-TYPE DOMAIN-CONTAINING PROTEIN"/>
    <property type="match status" value="1"/>
</dbReference>
<keyword evidence="3" id="KW-0862">Zinc</keyword>
<feature type="domain" description="PHD-type" evidence="5">
    <location>
        <begin position="3"/>
        <end position="61"/>
    </location>
</feature>
<evidence type="ECO:0000256" key="2">
    <source>
        <dbReference type="ARBA" id="ARBA00022771"/>
    </source>
</evidence>
<dbReference type="Gene3D" id="3.30.40.10">
    <property type="entry name" value="Zinc/RING finger domain, C3HC4 (zinc finger)"/>
    <property type="match status" value="1"/>
</dbReference>
<evidence type="ECO:0000313" key="6">
    <source>
        <dbReference type="EMBL" id="CAI6348838.1"/>
    </source>
</evidence>
<keyword evidence="2 4" id="KW-0863">Zinc-finger</keyword>
<sequence>MSLSNCVVCSNPFAELDTPIKCDSCSGAFHTKCTGLSSTEIKCLSLKNRSLKYFCSTCEQGLKELPELKLLIKKLLVEVEGLKNCPLQRLNNEVCNEFIINEINERNRRAANLICYNVIESDSNQSDVRIAHDREHVNNFLATIAESTNSVPVPIKVIRIGRYQSNKPRPLIITFGSVSDAFNIMKNKTKLLSRYPMISLSSDRTQYQRDHMKKLREELASRISKGEIDLTIKFIRGVPTIIQKSIINNVQNPIKNF</sequence>
<evidence type="ECO:0000256" key="1">
    <source>
        <dbReference type="ARBA" id="ARBA00022723"/>
    </source>
</evidence>
<evidence type="ECO:0000313" key="7">
    <source>
        <dbReference type="Proteomes" id="UP001160148"/>
    </source>
</evidence>
<keyword evidence="1" id="KW-0479">Metal-binding</keyword>
<dbReference type="PROSITE" id="PS01359">
    <property type="entry name" value="ZF_PHD_1"/>
    <property type="match status" value="1"/>
</dbReference>
<dbReference type="SMART" id="SM00249">
    <property type="entry name" value="PHD"/>
    <property type="match status" value="1"/>
</dbReference>
<dbReference type="PROSITE" id="PS50016">
    <property type="entry name" value="ZF_PHD_2"/>
    <property type="match status" value="1"/>
</dbReference>
<evidence type="ECO:0000256" key="4">
    <source>
        <dbReference type="PROSITE-ProRule" id="PRU00146"/>
    </source>
</evidence>
<dbReference type="PANTHER" id="PTHR37445">
    <property type="entry name" value="PROTEIN CBG24663"/>
    <property type="match status" value="1"/>
</dbReference>
<dbReference type="InterPro" id="IPR013083">
    <property type="entry name" value="Znf_RING/FYVE/PHD"/>
</dbReference>
<evidence type="ECO:0000259" key="5">
    <source>
        <dbReference type="PROSITE" id="PS50016"/>
    </source>
</evidence>
<protein>
    <recommendedName>
        <fullName evidence="5">PHD-type domain-containing protein</fullName>
    </recommendedName>
</protein>
<keyword evidence="7" id="KW-1185">Reference proteome</keyword>
<dbReference type="InterPro" id="IPR019787">
    <property type="entry name" value="Znf_PHD-finger"/>
</dbReference>
<accession>A0AAV0W0T6</accession>
<proteinExistence type="predicted"/>
<dbReference type="InterPro" id="IPR001965">
    <property type="entry name" value="Znf_PHD"/>
</dbReference>
<organism evidence="6 7">
    <name type="scientific">Macrosiphum euphorbiae</name>
    <name type="common">potato aphid</name>
    <dbReference type="NCBI Taxonomy" id="13131"/>
    <lineage>
        <taxon>Eukaryota</taxon>
        <taxon>Metazoa</taxon>
        <taxon>Ecdysozoa</taxon>
        <taxon>Arthropoda</taxon>
        <taxon>Hexapoda</taxon>
        <taxon>Insecta</taxon>
        <taxon>Pterygota</taxon>
        <taxon>Neoptera</taxon>
        <taxon>Paraneoptera</taxon>
        <taxon>Hemiptera</taxon>
        <taxon>Sternorrhyncha</taxon>
        <taxon>Aphidomorpha</taxon>
        <taxon>Aphidoidea</taxon>
        <taxon>Aphididae</taxon>
        <taxon>Macrosiphini</taxon>
        <taxon>Macrosiphum</taxon>
    </lineage>
</organism>
<dbReference type="EMBL" id="CARXXK010000001">
    <property type="protein sequence ID" value="CAI6348838.1"/>
    <property type="molecule type" value="Genomic_DNA"/>
</dbReference>
<comment type="caution">
    <text evidence="6">The sequence shown here is derived from an EMBL/GenBank/DDBJ whole genome shotgun (WGS) entry which is preliminary data.</text>
</comment>
<dbReference type="AlphaFoldDB" id="A0AAV0W0T6"/>
<dbReference type="Proteomes" id="UP001160148">
    <property type="component" value="Unassembled WGS sequence"/>
</dbReference>